<dbReference type="Pfam" id="PF00595">
    <property type="entry name" value="PDZ"/>
    <property type="match status" value="1"/>
</dbReference>
<comment type="caution">
    <text evidence="2">The sequence shown here is derived from an EMBL/GenBank/DDBJ whole genome shotgun (WGS) entry which is preliminary data.</text>
</comment>
<dbReference type="PROSITE" id="PS50106">
    <property type="entry name" value="PDZ"/>
    <property type="match status" value="1"/>
</dbReference>
<reference evidence="2" key="1">
    <citation type="journal article" date="2014" name="Front. Microbiol.">
        <title>High frequency of phylogenetically diverse reductive dehalogenase-homologous genes in deep subseafloor sedimentary metagenomes.</title>
        <authorList>
            <person name="Kawai M."/>
            <person name="Futagami T."/>
            <person name="Toyoda A."/>
            <person name="Takaki Y."/>
            <person name="Nishi S."/>
            <person name="Hori S."/>
            <person name="Arai W."/>
            <person name="Tsubouchi T."/>
            <person name="Morono Y."/>
            <person name="Uchiyama I."/>
            <person name="Ito T."/>
            <person name="Fujiyama A."/>
            <person name="Inagaki F."/>
            <person name="Takami H."/>
        </authorList>
    </citation>
    <scope>NUCLEOTIDE SEQUENCE</scope>
    <source>
        <strain evidence="2">Expedition CK06-06</strain>
    </source>
</reference>
<dbReference type="SUPFAM" id="SSF50156">
    <property type="entry name" value="PDZ domain-like"/>
    <property type="match status" value="1"/>
</dbReference>
<evidence type="ECO:0000259" key="1">
    <source>
        <dbReference type="PROSITE" id="PS50106"/>
    </source>
</evidence>
<dbReference type="SMART" id="SM00228">
    <property type="entry name" value="PDZ"/>
    <property type="match status" value="1"/>
</dbReference>
<dbReference type="Gene3D" id="2.30.42.10">
    <property type="match status" value="1"/>
</dbReference>
<organism evidence="2">
    <name type="scientific">marine sediment metagenome</name>
    <dbReference type="NCBI Taxonomy" id="412755"/>
    <lineage>
        <taxon>unclassified sequences</taxon>
        <taxon>metagenomes</taxon>
        <taxon>ecological metagenomes</taxon>
    </lineage>
</organism>
<dbReference type="AlphaFoldDB" id="X0SQ39"/>
<feature type="non-terminal residue" evidence="2">
    <location>
        <position position="1"/>
    </location>
</feature>
<evidence type="ECO:0000313" key="2">
    <source>
        <dbReference type="EMBL" id="GAF83228.1"/>
    </source>
</evidence>
<proteinExistence type="predicted"/>
<feature type="domain" description="PDZ" evidence="1">
    <location>
        <begin position="1"/>
        <end position="108"/>
    </location>
</feature>
<protein>
    <recommendedName>
        <fullName evidence="1">PDZ domain-containing protein</fullName>
    </recommendedName>
</protein>
<sequence length="108" mass="11344">GRSRPGRDELESLGNEMLGVEVSNLTAEVAKQLGHEGTDGVVITEIDPSGIAAGAGLRAGAIILEVDRKPVKNAEQFEAAMKNASLEEGVLLLVRQGGGQQFIVLQNH</sequence>
<gene>
    <name evidence="2" type="ORF">S01H1_11930</name>
</gene>
<dbReference type="InterPro" id="IPR036034">
    <property type="entry name" value="PDZ_sf"/>
</dbReference>
<name>X0SQ39_9ZZZZ</name>
<dbReference type="EMBL" id="BARS01006100">
    <property type="protein sequence ID" value="GAF83228.1"/>
    <property type="molecule type" value="Genomic_DNA"/>
</dbReference>
<accession>X0SQ39</accession>
<dbReference type="InterPro" id="IPR001478">
    <property type="entry name" value="PDZ"/>
</dbReference>